<evidence type="ECO:0000256" key="2">
    <source>
        <dbReference type="ARBA" id="ARBA00022884"/>
    </source>
</evidence>
<keyword evidence="8" id="KW-1185">Reference proteome</keyword>
<evidence type="ECO:0000259" key="6">
    <source>
        <dbReference type="PROSITE" id="PS50102"/>
    </source>
</evidence>
<dbReference type="EMBL" id="JAUJYN010000010">
    <property type="protein sequence ID" value="KAK1262372.1"/>
    <property type="molecule type" value="Genomic_DNA"/>
</dbReference>
<dbReference type="Pfam" id="PF00076">
    <property type="entry name" value="RRM_1"/>
    <property type="match status" value="1"/>
</dbReference>
<dbReference type="SMART" id="SM00360">
    <property type="entry name" value="RRM"/>
    <property type="match status" value="1"/>
</dbReference>
<feature type="compositionally biased region" description="Polar residues" evidence="5">
    <location>
        <begin position="152"/>
        <end position="167"/>
    </location>
</feature>
<dbReference type="CDD" id="cd12355">
    <property type="entry name" value="RRM_RBM18"/>
    <property type="match status" value="1"/>
</dbReference>
<evidence type="ECO:0000256" key="3">
    <source>
        <dbReference type="ARBA" id="ARBA00030780"/>
    </source>
</evidence>
<accession>A0AAV9AEF9</accession>
<evidence type="ECO:0000256" key="5">
    <source>
        <dbReference type="SAM" id="MobiDB-lite"/>
    </source>
</evidence>
<dbReference type="AlphaFoldDB" id="A0AAV9AEF9"/>
<dbReference type="InterPro" id="IPR012677">
    <property type="entry name" value="Nucleotide-bd_a/b_plait_sf"/>
</dbReference>
<reference evidence="7" key="1">
    <citation type="journal article" date="2023" name="Nat. Commun.">
        <title>Diploid and tetraploid genomes of Acorus and the evolution of monocots.</title>
        <authorList>
            <person name="Ma L."/>
            <person name="Liu K.W."/>
            <person name="Li Z."/>
            <person name="Hsiao Y.Y."/>
            <person name="Qi Y."/>
            <person name="Fu T."/>
            <person name="Tang G.D."/>
            <person name="Zhang D."/>
            <person name="Sun W.H."/>
            <person name="Liu D.K."/>
            <person name="Li Y."/>
            <person name="Chen G.Z."/>
            <person name="Liu X.D."/>
            <person name="Liao X.Y."/>
            <person name="Jiang Y.T."/>
            <person name="Yu X."/>
            <person name="Hao Y."/>
            <person name="Huang J."/>
            <person name="Zhao X.W."/>
            <person name="Ke S."/>
            <person name="Chen Y.Y."/>
            <person name="Wu W.L."/>
            <person name="Hsu J.L."/>
            <person name="Lin Y.F."/>
            <person name="Huang M.D."/>
            <person name="Li C.Y."/>
            <person name="Huang L."/>
            <person name="Wang Z.W."/>
            <person name="Zhao X."/>
            <person name="Zhong W.Y."/>
            <person name="Peng D.H."/>
            <person name="Ahmad S."/>
            <person name="Lan S."/>
            <person name="Zhang J.S."/>
            <person name="Tsai W.C."/>
            <person name="Van de Peer Y."/>
            <person name="Liu Z.J."/>
        </authorList>
    </citation>
    <scope>NUCLEOTIDE SEQUENCE</scope>
    <source>
        <strain evidence="7">SCP</strain>
    </source>
</reference>
<sequence length="167" mass="18277">MESNRLLDENCGSRLYIGNLDQRLTESNLIKLFSPFGKIISEDFLYHTRGPKRGEPRGYAFIQYSCEKEAQLAKSKMHGKLVGGRPLVVRLASEKCLIEATNGVNAGDAKRTGVSGNLSGQLNKSVKIAAIKNKLKALENEGCSMKKPRVTTEGSESSSTDCADTHR</sequence>
<comment type="caution">
    <text evidence="7">The sequence shown here is derived from an EMBL/GenBank/DDBJ whole genome shotgun (WGS) entry which is preliminary data.</text>
</comment>
<dbReference type="GO" id="GO:0003723">
    <property type="term" value="F:RNA binding"/>
    <property type="evidence" value="ECO:0007669"/>
    <property type="project" value="UniProtKB-UniRule"/>
</dbReference>
<dbReference type="InterPro" id="IPR035979">
    <property type="entry name" value="RBD_domain_sf"/>
</dbReference>
<evidence type="ECO:0000256" key="1">
    <source>
        <dbReference type="ARBA" id="ARBA00021141"/>
    </source>
</evidence>
<dbReference type="PROSITE" id="PS50102">
    <property type="entry name" value="RRM"/>
    <property type="match status" value="1"/>
</dbReference>
<dbReference type="SUPFAM" id="SSF54928">
    <property type="entry name" value="RNA-binding domain, RBD"/>
    <property type="match status" value="1"/>
</dbReference>
<dbReference type="Gene3D" id="3.30.70.330">
    <property type="match status" value="1"/>
</dbReference>
<evidence type="ECO:0000256" key="4">
    <source>
        <dbReference type="PROSITE-ProRule" id="PRU00176"/>
    </source>
</evidence>
<proteinExistence type="predicted"/>
<reference evidence="7" key="2">
    <citation type="submission" date="2023-06" db="EMBL/GenBank/DDBJ databases">
        <authorList>
            <person name="Ma L."/>
            <person name="Liu K.-W."/>
            <person name="Li Z."/>
            <person name="Hsiao Y.-Y."/>
            <person name="Qi Y."/>
            <person name="Fu T."/>
            <person name="Tang G."/>
            <person name="Zhang D."/>
            <person name="Sun W.-H."/>
            <person name="Liu D.-K."/>
            <person name="Li Y."/>
            <person name="Chen G.-Z."/>
            <person name="Liu X.-D."/>
            <person name="Liao X.-Y."/>
            <person name="Jiang Y.-T."/>
            <person name="Yu X."/>
            <person name="Hao Y."/>
            <person name="Huang J."/>
            <person name="Zhao X.-W."/>
            <person name="Ke S."/>
            <person name="Chen Y.-Y."/>
            <person name="Wu W.-L."/>
            <person name="Hsu J.-L."/>
            <person name="Lin Y.-F."/>
            <person name="Huang M.-D."/>
            <person name="Li C.-Y."/>
            <person name="Huang L."/>
            <person name="Wang Z.-W."/>
            <person name="Zhao X."/>
            <person name="Zhong W.-Y."/>
            <person name="Peng D.-H."/>
            <person name="Ahmad S."/>
            <person name="Lan S."/>
            <person name="Zhang J.-S."/>
            <person name="Tsai W.-C."/>
            <person name="Van De Peer Y."/>
            <person name="Liu Z.-J."/>
        </authorList>
    </citation>
    <scope>NUCLEOTIDE SEQUENCE</scope>
    <source>
        <strain evidence="7">SCP</strain>
        <tissue evidence="7">Leaves</tissue>
    </source>
</reference>
<keyword evidence="2 4" id="KW-0694">RNA-binding</keyword>
<organism evidence="7 8">
    <name type="scientific">Acorus gramineus</name>
    <name type="common">Dwarf sweet flag</name>
    <dbReference type="NCBI Taxonomy" id="55184"/>
    <lineage>
        <taxon>Eukaryota</taxon>
        <taxon>Viridiplantae</taxon>
        <taxon>Streptophyta</taxon>
        <taxon>Embryophyta</taxon>
        <taxon>Tracheophyta</taxon>
        <taxon>Spermatophyta</taxon>
        <taxon>Magnoliopsida</taxon>
        <taxon>Liliopsida</taxon>
        <taxon>Acoraceae</taxon>
        <taxon>Acorus</taxon>
    </lineage>
</organism>
<feature type="domain" description="RRM" evidence="6">
    <location>
        <begin position="13"/>
        <end position="94"/>
    </location>
</feature>
<name>A0AAV9AEF9_ACOGR</name>
<gene>
    <name evidence="7" type="ORF">QJS04_geneDACA011519</name>
</gene>
<dbReference type="PANTHER" id="PTHR21245">
    <property type="entry name" value="HETEROGENEOUS NUCLEAR RIBONUCLEOPROTEIN"/>
    <property type="match status" value="1"/>
</dbReference>
<protein>
    <recommendedName>
        <fullName evidence="1">Probable RNA-binding protein 18</fullName>
    </recommendedName>
    <alternativeName>
        <fullName evidence="3">RNA-binding motif protein 18</fullName>
    </alternativeName>
</protein>
<evidence type="ECO:0000313" key="7">
    <source>
        <dbReference type="EMBL" id="KAK1262372.1"/>
    </source>
</evidence>
<dbReference type="Proteomes" id="UP001179952">
    <property type="component" value="Unassembled WGS sequence"/>
</dbReference>
<evidence type="ECO:0000313" key="8">
    <source>
        <dbReference type="Proteomes" id="UP001179952"/>
    </source>
</evidence>
<dbReference type="InterPro" id="IPR039157">
    <property type="entry name" value="RBM18_RRM"/>
</dbReference>
<dbReference type="InterPro" id="IPR000504">
    <property type="entry name" value="RRM_dom"/>
</dbReference>
<feature type="region of interest" description="Disordered" evidence="5">
    <location>
        <begin position="142"/>
        <end position="167"/>
    </location>
</feature>